<reference evidence="1 2" key="1">
    <citation type="submission" date="2021-01" db="EMBL/GenBank/DDBJ databases">
        <title>Sequencing the genomes of 1000 actinobacteria strains.</title>
        <authorList>
            <person name="Klenk H.-P."/>
        </authorList>
    </citation>
    <scope>NUCLEOTIDE SEQUENCE [LARGE SCALE GENOMIC DNA]</scope>
    <source>
        <strain evidence="1 2">DSM 13057</strain>
    </source>
</reference>
<dbReference type="RefSeq" id="WP_205110180.1">
    <property type="nucleotide sequence ID" value="NZ_BAAAHT010000003.1"/>
</dbReference>
<gene>
    <name evidence="1" type="ORF">JOE66_002661</name>
</gene>
<proteinExistence type="predicted"/>
<protein>
    <submittedName>
        <fullName evidence="1">Uncharacterized protein</fullName>
    </submittedName>
</protein>
<keyword evidence="2" id="KW-1185">Reference proteome</keyword>
<organism evidence="1 2">
    <name type="scientific">Subtercola frigoramans</name>
    <dbReference type="NCBI Taxonomy" id="120298"/>
    <lineage>
        <taxon>Bacteria</taxon>
        <taxon>Bacillati</taxon>
        <taxon>Actinomycetota</taxon>
        <taxon>Actinomycetes</taxon>
        <taxon>Micrococcales</taxon>
        <taxon>Microbacteriaceae</taxon>
        <taxon>Subtercola</taxon>
    </lineage>
</organism>
<sequence length="124" mass="13387">MRDAVTGPVDTLSLRIARFLDENYRPTGHRLQLMVGLASSAADEGVFVAAADASVVAQELEPARRVARIQPRPRENTLRDDDVVYFLARFGHEYASAIFGADSGLSIPLITRAAGDAGIPVAFF</sequence>
<evidence type="ECO:0000313" key="1">
    <source>
        <dbReference type="EMBL" id="MBM7473027.1"/>
    </source>
</evidence>
<comment type="caution">
    <text evidence="1">The sequence shown here is derived from an EMBL/GenBank/DDBJ whole genome shotgun (WGS) entry which is preliminary data.</text>
</comment>
<accession>A0ABS2L7H7</accession>
<name>A0ABS2L7H7_9MICO</name>
<evidence type="ECO:0000313" key="2">
    <source>
        <dbReference type="Proteomes" id="UP000776164"/>
    </source>
</evidence>
<dbReference type="Proteomes" id="UP000776164">
    <property type="component" value="Unassembled WGS sequence"/>
</dbReference>
<dbReference type="EMBL" id="JAFBBU010000001">
    <property type="protein sequence ID" value="MBM7473027.1"/>
    <property type="molecule type" value="Genomic_DNA"/>
</dbReference>